<dbReference type="Proteomes" id="UP000499080">
    <property type="component" value="Unassembled WGS sequence"/>
</dbReference>
<dbReference type="EMBL" id="BGPR01001834">
    <property type="protein sequence ID" value="GBM62777.1"/>
    <property type="molecule type" value="Genomic_DNA"/>
</dbReference>
<evidence type="ECO:0000313" key="2">
    <source>
        <dbReference type="Proteomes" id="UP000499080"/>
    </source>
</evidence>
<sequence>MSCHETTEGSVLSQKYHFQIVACLKMIGNTREGATKRTLTSVWKKLWPESVRECGFEGFGSVPVEPEVNKIKSLSKIMGLKVETVINDLKE</sequence>
<name>A0A4Y2HBW0_ARAVE</name>
<reference evidence="1 2" key="1">
    <citation type="journal article" date="2019" name="Sci. Rep.">
        <title>Orb-weaving spider Araneus ventricosus genome elucidates the spidroin gene catalogue.</title>
        <authorList>
            <person name="Kono N."/>
            <person name="Nakamura H."/>
            <person name="Ohtoshi R."/>
            <person name="Moran D.A.P."/>
            <person name="Shinohara A."/>
            <person name="Yoshida Y."/>
            <person name="Fujiwara M."/>
            <person name="Mori M."/>
            <person name="Tomita M."/>
            <person name="Arakawa K."/>
        </authorList>
    </citation>
    <scope>NUCLEOTIDE SEQUENCE [LARGE SCALE GENOMIC DNA]</scope>
</reference>
<organism evidence="1 2">
    <name type="scientific">Araneus ventricosus</name>
    <name type="common">Orbweaver spider</name>
    <name type="synonym">Epeira ventricosa</name>
    <dbReference type="NCBI Taxonomy" id="182803"/>
    <lineage>
        <taxon>Eukaryota</taxon>
        <taxon>Metazoa</taxon>
        <taxon>Ecdysozoa</taxon>
        <taxon>Arthropoda</taxon>
        <taxon>Chelicerata</taxon>
        <taxon>Arachnida</taxon>
        <taxon>Araneae</taxon>
        <taxon>Araneomorphae</taxon>
        <taxon>Entelegynae</taxon>
        <taxon>Araneoidea</taxon>
        <taxon>Araneidae</taxon>
        <taxon>Araneus</taxon>
    </lineage>
</organism>
<keyword evidence="2" id="KW-1185">Reference proteome</keyword>
<evidence type="ECO:0000313" key="1">
    <source>
        <dbReference type="EMBL" id="GBM62777.1"/>
    </source>
</evidence>
<protein>
    <submittedName>
        <fullName evidence="1">Uncharacterized protein</fullName>
    </submittedName>
</protein>
<comment type="caution">
    <text evidence="1">The sequence shown here is derived from an EMBL/GenBank/DDBJ whole genome shotgun (WGS) entry which is preliminary data.</text>
</comment>
<gene>
    <name evidence="1" type="ORF">AVEN_41506_1</name>
</gene>
<dbReference type="AlphaFoldDB" id="A0A4Y2HBW0"/>
<proteinExistence type="predicted"/>
<dbReference type="OrthoDB" id="7422307at2759"/>
<accession>A0A4Y2HBW0</accession>